<keyword evidence="2" id="KW-0560">Oxidoreductase</keyword>
<dbReference type="OrthoDB" id="406156at2759"/>
<dbReference type="Pfam" id="PF03171">
    <property type="entry name" value="2OG-FeII_Oxy"/>
    <property type="match status" value="1"/>
</dbReference>
<keyword evidence="2" id="KW-0408">Iron</keyword>
<evidence type="ECO:0000313" key="5">
    <source>
        <dbReference type="Proteomes" id="UP000326565"/>
    </source>
</evidence>
<gene>
    <name evidence="4" type="ORF">BDV29DRAFT_199845</name>
</gene>
<dbReference type="Gene3D" id="2.60.120.330">
    <property type="entry name" value="B-lactam Antibiotic, Isopenicillin N Synthase, Chain"/>
    <property type="match status" value="1"/>
</dbReference>
<sequence length="367" mass="42448">MVLEAKSENIICEPTAPSLAPYVHPPQTKQQLTYANLVTLDLEDFDQPGGKQKLAGQLRNVLTEGGFFYITNFGLSEEEVNRQFAIARDFYALPYTERARYRGRMEEDGIYRGYRALGSTEVRPGLWDNIEHYNVLKFLPQFEQSHPHVIRLHWDEIGRFHRHIHEHIAYKLLRLVAIILELPEDYLVNGHCYESNCDSHMRYMMSRARSPIENEKYKDVYLRGHIDRGTLSFVFQQPVAGLQIKKDESSAWEYVCIEPGKILVNSADLIEIMTNGYFKAGLHRVVTPPEDQSFRDRLGVLYFVRPSDLLTLGTVDSPLLRRLGYYRPSENKIPALEWTRERVRTAFSSDPKSHVQMGGFSATSFQE</sequence>
<keyword evidence="5" id="KW-1185">Reference proteome</keyword>
<dbReference type="InterPro" id="IPR005123">
    <property type="entry name" value="Oxoglu/Fe-dep_dioxygenase_dom"/>
</dbReference>
<dbReference type="GO" id="GO:0046872">
    <property type="term" value="F:metal ion binding"/>
    <property type="evidence" value="ECO:0007669"/>
    <property type="project" value="UniProtKB-KW"/>
</dbReference>
<dbReference type="Proteomes" id="UP000326565">
    <property type="component" value="Unassembled WGS sequence"/>
</dbReference>
<feature type="domain" description="Fe2OG dioxygenase" evidence="3">
    <location>
        <begin position="199"/>
        <end position="306"/>
    </location>
</feature>
<dbReference type="GO" id="GO:0044283">
    <property type="term" value="P:small molecule biosynthetic process"/>
    <property type="evidence" value="ECO:0007669"/>
    <property type="project" value="UniProtKB-ARBA"/>
</dbReference>
<dbReference type="InterPro" id="IPR027443">
    <property type="entry name" value="IPNS-like_sf"/>
</dbReference>
<protein>
    <recommendedName>
        <fullName evidence="3">Fe2OG dioxygenase domain-containing protein</fullName>
    </recommendedName>
</protein>
<reference evidence="4 5" key="1">
    <citation type="submission" date="2019-04" db="EMBL/GenBank/DDBJ databases">
        <title>Friends and foes A comparative genomics study of 23 Aspergillus species from section Flavi.</title>
        <authorList>
            <consortium name="DOE Joint Genome Institute"/>
            <person name="Kjaerbolling I."/>
            <person name="Vesth T."/>
            <person name="Frisvad J.C."/>
            <person name="Nybo J.L."/>
            <person name="Theobald S."/>
            <person name="Kildgaard S."/>
            <person name="Isbrandt T."/>
            <person name="Kuo A."/>
            <person name="Sato A."/>
            <person name="Lyhne E.K."/>
            <person name="Kogle M.E."/>
            <person name="Wiebenga A."/>
            <person name="Kun R.S."/>
            <person name="Lubbers R.J."/>
            <person name="Makela M.R."/>
            <person name="Barry K."/>
            <person name="Chovatia M."/>
            <person name="Clum A."/>
            <person name="Daum C."/>
            <person name="Haridas S."/>
            <person name="He G."/>
            <person name="LaButti K."/>
            <person name="Lipzen A."/>
            <person name="Mondo S."/>
            <person name="Riley R."/>
            <person name="Salamov A."/>
            <person name="Simmons B.A."/>
            <person name="Magnuson J.K."/>
            <person name="Henrissat B."/>
            <person name="Mortensen U.H."/>
            <person name="Larsen T.O."/>
            <person name="Devries R.P."/>
            <person name="Grigoriev I.V."/>
            <person name="Machida M."/>
            <person name="Baker S.E."/>
            <person name="Andersen M.R."/>
        </authorList>
    </citation>
    <scope>NUCLEOTIDE SEQUENCE [LARGE SCALE GENOMIC DNA]</scope>
    <source>
        <strain evidence="4 5">CBS 151.66</strain>
    </source>
</reference>
<dbReference type="PANTHER" id="PTHR47990">
    <property type="entry name" value="2-OXOGLUTARATE (2OG) AND FE(II)-DEPENDENT OXYGENASE SUPERFAMILY PROTEIN-RELATED"/>
    <property type="match status" value="1"/>
</dbReference>
<evidence type="ECO:0000256" key="1">
    <source>
        <dbReference type="ARBA" id="ARBA00008056"/>
    </source>
</evidence>
<dbReference type="GO" id="GO:0016491">
    <property type="term" value="F:oxidoreductase activity"/>
    <property type="evidence" value="ECO:0007669"/>
    <property type="project" value="UniProtKB-KW"/>
</dbReference>
<keyword evidence="2" id="KW-0479">Metal-binding</keyword>
<accession>A0A5N5WH75</accession>
<dbReference type="AlphaFoldDB" id="A0A5N5WH75"/>
<dbReference type="Pfam" id="PF14226">
    <property type="entry name" value="DIOX_N"/>
    <property type="match status" value="1"/>
</dbReference>
<dbReference type="InterPro" id="IPR026992">
    <property type="entry name" value="DIOX_N"/>
</dbReference>
<dbReference type="InterPro" id="IPR050231">
    <property type="entry name" value="Iron_ascorbate_oxido_reductase"/>
</dbReference>
<evidence type="ECO:0000256" key="2">
    <source>
        <dbReference type="RuleBase" id="RU003682"/>
    </source>
</evidence>
<evidence type="ECO:0000259" key="3">
    <source>
        <dbReference type="PROSITE" id="PS51471"/>
    </source>
</evidence>
<dbReference type="SUPFAM" id="SSF51197">
    <property type="entry name" value="Clavaminate synthase-like"/>
    <property type="match status" value="1"/>
</dbReference>
<proteinExistence type="inferred from homology"/>
<dbReference type="PROSITE" id="PS51471">
    <property type="entry name" value="FE2OG_OXY"/>
    <property type="match status" value="1"/>
</dbReference>
<name>A0A5N5WH75_9EURO</name>
<dbReference type="PRINTS" id="PR00682">
    <property type="entry name" value="IPNSYNTHASE"/>
</dbReference>
<dbReference type="InterPro" id="IPR044861">
    <property type="entry name" value="IPNS-like_FE2OG_OXY"/>
</dbReference>
<evidence type="ECO:0000313" key="4">
    <source>
        <dbReference type="EMBL" id="KAB8067813.1"/>
    </source>
</evidence>
<dbReference type="EMBL" id="ML732442">
    <property type="protein sequence ID" value="KAB8067813.1"/>
    <property type="molecule type" value="Genomic_DNA"/>
</dbReference>
<organism evidence="4 5">
    <name type="scientific">Aspergillus leporis</name>
    <dbReference type="NCBI Taxonomy" id="41062"/>
    <lineage>
        <taxon>Eukaryota</taxon>
        <taxon>Fungi</taxon>
        <taxon>Dikarya</taxon>
        <taxon>Ascomycota</taxon>
        <taxon>Pezizomycotina</taxon>
        <taxon>Eurotiomycetes</taxon>
        <taxon>Eurotiomycetidae</taxon>
        <taxon>Eurotiales</taxon>
        <taxon>Aspergillaceae</taxon>
        <taxon>Aspergillus</taxon>
        <taxon>Aspergillus subgen. Circumdati</taxon>
    </lineage>
</organism>
<comment type="similarity">
    <text evidence="1 2">Belongs to the iron/ascorbate-dependent oxidoreductase family.</text>
</comment>